<feature type="transmembrane region" description="Helical" evidence="1">
    <location>
        <begin position="101"/>
        <end position="125"/>
    </location>
</feature>
<keyword evidence="3" id="KW-1185">Reference proteome</keyword>
<feature type="transmembrane region" description="Helical" evidence="1">
    <location>
        <begin position="137"/>
        <end position="164"/>
    </location>
</feature>
<accession>A0A1M4TZF8</accession>
<organism evidence="2 3">
    <name type="scientific">Tissierella praeacuta DSM 18095</name>
    <dbReference type="NCBI Taxonomy" id="1123404"/>
    <lineage>
        <taxon>Bacteria</taxon>
        <taxon>Bacillati</taxon>
        <taxon>Bacillota</taxon>
        <taxon>Tissierellia</taxon>
        <taxon>Tissierellales</taxon>
        <taxon>Tissierellaceae</taxon>
        <taxon>Tissierella</taxon>
    </lineage>
</organism>
<keyword evidence="1" id="KW-1133">Transmembrane helix</keyword>
<sequence length="244" mass="27934">MGRLLMTELQKGKRSKSLYISIILIIAYLSVVIFYTVSAVGLFDNFMYLYKFSLSYMDYLILPMVLLSFLTSSFSCEYKSDTIKHIWTIPISRRKYFLSKLLYIFLVALALMGIVFVTVCLASYFSRFRESMTFDLIIRFLELCVSSSLFVTMSIMPISIITIVTKGNGAITNLAGSIYIVISFFLMKYLQGFSPLASAPHIIWYKNFEGVQNNSNVVFLLSDVILVFFVYVVVSLKVLEEQDI</sequence>
<feature type="transmembrane region" description="Helical" evidence="1">
    <location>
        <begin position="171"/>
        <end position="190"/>
    </location>
</feature>
<dbReference type="Pfam" id="PF12730">
    <property type="entry name" value="ABC2_membrane_4"/>
    <property type="match status" value="1"/>
</dbReference>
<dbReference type="AlphaFoldDB" id="A0A1M4TZF8"/>
<evidence type="ECO:0008006" key="4">
    <source>
        <dbReference type="Google" id="ProtNLM"/>
    </source>
</evidence>
<dbReference type="STRING" id="1123404.SAMN02745784_00935"/>
<dbReference type="Proteomes" id="UP000184114">
    <property type="component" value="Unassembled WGS sequence"/>
</dbReference>
<dbReference type="EMBL" id="FQTY01000002">
    <property type="protein sequence ID" value="SHE49756.1"/>
    <property type="molecule type" value="Genomic_DNA"/>
</dbReference>
<name>A0A1M4TZF8_9FIRM</name>
<feature type="transmembrane region" description="Helical" evidence="1">
    <location>
        <begin position="20"/>
        <end position="40"/>
    </location>
</feature>
<protein>
    <recommendedName>
        <fullName evidence="4">ABC-2 family transporter protein</fullName>
    </recommendedName>
</protein>
<keyword evidence="1" id="KW-0472">Membrane</keyword>
<evidence type="ECO:0000256" key="1">
    <source>
        <dbReference type="SAM" id="Phobius"/>
    </source>
</evidence>
<evidence type="ECO:0000313" key="2">
    <source>
        <dbReference type="EMBL" id="SHE49756.1"/>
    </source>
</evidence>
<evidence type="ECO:0000313" key="3">
    <source>
        <dbReference type="Proteomes" id="UP000184114"/>
    </source>
</evidence>
<reference evidence="3" key="1">
    <citation type="submission" date="2016-11" db="EMBL/GenBank/DDBJ databases">
        <authorList>
            <person name="Varghese N."/>
            <person name="Submissions S."/>
        </authorList>
    </citation>
    <scope>NUCLEOTIDE SEQUENCE [LARGE SCALE GENOMIC DNA]</scope>
    <source>
        <strain evidence="3">DSM 18095</strain>
    </source>
</reference>
<feature type="transmembrane region" description="Helical" evidence="1">
    <location>
        <begin position="60"/>
        <end position="80"/>
    </location>
</feature>
<dbReference type="GeneID" id="90996230"/>
<keyword evidence="1" id="KW-0812">Transmembrane</keyword>
<dbReference type="RefSeq" id="WP_072973632.1">
    <property type="nucleotide sequence ID" value="NZ_FQTY01000002.1"/>
</dbReference>
<proteinExistence type="predicted"/>
<feature type="transmembrane region" description="Helical" evidence="1">
    <location>
        <begin position="217"/>
        <end position="239"/>
    </location>
</feature>
<gene>
    <name evidence="2" type="ORF">SAMN02745784_00935</name>
</gene>